<sequence>MVQEALKELPKIKEWPHFNCEGEYDHMEFIRRIDMIEEDFELSDRLVTAGFNTLFTTSAHRFYIKVRQGHGHQSWTGWKTQIITNGPMMLGGLK</sequence>
<keyword evidence="2" id="KW-1185">Reference proteome</keyword>
<accession>A0A9Q3EE50</accession>
<evidence type="ECO:0000313" key="1">
    <source>
        <dbReference type="EMBL" id="MBW0517191.1"/>
    </source>
</evidence>
<reference evidence="1" key="1">
    <citation type="submission" date="2021-03" db="EMBL/GenBank/DDBJ databases">
        <title>Draft genome sequence of rust myrtle Austropuccinia psidii MF-1, a brazilian biotype.</title>
        <authorList>
            <person name="Quecine M.C."/>
            <person name="Pachon D.M.R."/>
            <person name="Bonatelli M.L."/>
            <person name="Correr F.H."/>
            <person name="Franceschini L.M."/>
            <person name="Leite T.F."/>
            <person name="Margarido G.R.A."/>
            <person name="Almeida C.A."/>
            <person name="Ferrarezi J.A."/>
            <person name="Labate C.A."/>
        </authorList>
    </citation>
    <scope>NUCLEOTIDE SEQUENCE</scope>
    <source>
        <strain evidence="1">MF-1</strain>
    </source>
</reference>
<comment type="caution">
    <text evidence="1">The sequence shown here is derived from an EMBL/GenBank/DDBJ whole genome shotgun (WGS) entry which is preliminary data.</text>
</comment>
<name>A0A9Q3EE50_9BASI</name>
<evidence type="ECO:0000313" key="2">
    <source>
        <dbReference type="Proteomes" id="UP000765509"/>
    </source>
</evidence>
<proteinExistence type="predicted"/>
<organism evidence="1 2">
    <name type="scientific">Austropuccinia psidii MF-1</name>
    <dbReference type="NCBI Taxonomy" id="1389203"/>
    <lineage>
        <taxon>Eukaryota</taxon>
        <taxon>Fungi</taxon>
        <taxon>Dikarya</taxon>
        <taxon>Basidiomycota</taxon>
        <taxon>Pucciniomycotina</taxon>
        <taxon>Pucciniomycetes</taxon>
        <taxon>Pucciniales</taxon>
        <taxon>Sphaerophragmiaceae</taxon>
        <taxon>Austropuccinia</taxon>
    </lineage>
</organism>
<dbReference type="Proteomes" id="UP000765509">
    <property type="component" value="Unassembled WGS sequence"/>
</dbReference>
<gene>
    <name evidence="1" type="ORF">O181_056906</name>
</gene>
<dbReference type="EMBL" id="AVOT02025750">
    <property type="protein sequence ID" value="MBW0517191.1"/>
    <property type="molecule type" value="Genomic_DNA"/>
</dbReference>
<dbReference type="AlphaFoldDB" id="A0A9Q3EE50"/>
<protein>
    <submittedName>
        <fullName evidence="1">Uncharacterized protein</fullName>
    </submittedName>
</protein>
<dbReference type="OrthoDB" id="2506710at2759"/>